<dbReference type="Proteomes" id="UP000318141">
    <property type="component" value="Unassembled WGS sequence"/>
</dbReference>
<dbReference type="AlphaFoldDB" id="A0A562BH10"/>
<dbReference type="InterPro" id="IPR036514">
    <property type="entry name" value="SGNH_hydro_sf"/>
</dbReference>
<reference evidence="1 2" key="1">
    <citation type="submission" date="2019-07" db="EMBL/GenBank/DDBJ databases">
        <title>Genome sequencing of lignin-degrading bacterial isolates.</title>
        <authorList>
            <person name="Gladden J."/>
        </authorList>
    </citation>
    <scope>NUCLEOTIDE SEQUENCE [LARGE SCALE GENOMIC DNA]</scope>
    <source>
        <strain evidence="1 2">J11</strain>
    </source>
</reference>
<dbReference type="OrthoDB" id="9790710at2"/>
<comment type="caution">
    <text evidence="1">The sequence shown here is derived from an EMBL/GenBank/DDBJ whole genome shotgun (WGS) entry which is preliminary data.</text>
</comment>
<dbReference type="EMBL" id="VLJN01000021">
    <property type="protein sequence ID" value="TWG84249.1"/>
    <property type="molecule type" value="Genomic_DNA"/>
</dbReference>
<protein>
    <submittedName>
        <fullName evidence="1">GDSL-like lipase/acylhydrolase family protein</fullName>
    </submittedName>
</protein>
<dbReference type="InterPro" id="IPR008265">
    <property type="entry name" value="Lipase_GDSL_AS"/>
</dbReference>
<evidence type="ECO:0000313" key="1">
    <source>
        <dbReference type="EMBL" id="TWG84249.1"/>
    </source>
</evidence>
<sequence length="316" mass="34588">MGRFARFTALAAAVGIAAVVGTEVFARAALGLGEPPLYQPDSEIEYMLKPSQDLHRFGNHYVVNRFSMRSEDFSPQRAPGERRVLVFGDSVVNGGARIDQRRLATEQLRARLTAGGGKATVGNVSAFSWGPANWLAYARRYGFFDADTVIVVVNDGDYGDVPSFAPLNPHTHPSTPPWSAVWEGATRYLPEYFGTASLGAPPQEPHEEDRQASLRDLDAFLELAKQGGRKVRLVQHFQRNELDADVMPTGLAAFARACAERGVPVVSLREPERRSRDSAYFDDIHLNAAGQDILAQGLLAALDTADNLFDLAFADR</sequence>
<dbReference type="Gene3D" id="3.40.50.1110">
    <property type="entry name" value="SGNH hydrolase"/>
    <property type="match status" value="1"/>
</dbReference>
<dbReference type="SUPFAM" id="SSF52266">
    <property type="entry name" value="SGNH hydrolase"/>
    <property type="match status" value="1"/>
</dbReference>
<organism evidence="1 2">
    <name type="scientific">Cupriavidus gilardii J11</name>
    <dbReference type="NCBI Taxonomy" id="936133"/>
    <lineage>
        <taxon>Bacteria</taxon>
        <taxon>Pseudomonadati</taxon>
        <taxon>Pseudomonadota</taxon>
        <taxon>Betaproteobacteria</taxon>
        <taxon>Burkholderiales</taxon>
        <taxon>Burkholderiaceae</taxon>
        <taxon>Cupriavidus</taxon>
    </lineage>
</organism>
<accession>A0A562BH10</accession>
<name>A0A562BH10_9BURK</name>
<evidence type="ECO:0000313" key="2">
    <source>
        <dbReference type="Proteomes" id="UP000318141"/>
    </source>
</evidence>
<proteinExistence type="predicted"/>
<dbReference type="GO" id="GO:0006629">
    <property type="term" value="P:lipid metabolic process"/>
    <property type="evidence" value="ECO:0007669"/>
    <property type="project" value="InterPro"/>
</dbReference>
<keyword evidence="2" id="KW-1185">Reference proteome</keyword>
<keyword evidence="1" id="KW-0378">Hydrolase</keyword>
<dbReference type="PROSITE" id="PS01098">
    <property type="entry name" value="LIPASE_GDSL_SER"/>
    <property type="match status" value="1"/>
</dbReference>
<gene>
    <name evidence="1" type="ORF">L602_002800000480</name>
</gene>
<dbReference type="GO" id="GO:0016298">
    <property type="term" value="F:lipase activity"/>
    <property type="evidence" value="ECO:0007669"/>
    <property type="project" value="InterPro"/>
</dbReference>